<dbReference type="AlphaFoldDB" id="A0A1M5Y5R1"/>
<evidence type="ECO:0000313" key="2">
    <source>
        <dbReference type="Proteomes" id="UP000184221"/>
    </source>
</evidence>
<gene>
    <name evidence="1" type="ORF">SAMN05443551_0086</name>
</gene>
<dbReference type="Pfam" id="PF14384">
    <property type="entry name" value="BrnA_antitoxin"/>
    <property type="match status" value="1"/>
</dbReference>
<accession>A0A1M5Y5R1</accession>
<name>A0A1M5Y5R1_9RHOB</name>
<dbReference type="STRING" id="996342.SAMN05443551_0086"/>
<dbReference type="Proteomes" id="UP000184221">
    <property type="component" value="Unassembled WGS sequence"/>
</dbReference>
<dbReference type="EMBL" id="FQXC01000012">
    <property type="protein sequence ID" value="SHI07249.1"/>
    <property type="molecule type" value="Genomic_DNA"/>
</dbReference>
<protein>
    <submittedName>
        <fullName evidence="1">BrnA antitoxin of type II toxin-antitoxin system</fullName>
    </submittedName>
</protein>
<evidence type="ECO:0000313" key="1">
    <source>
        <dbReference type="EMBL" id="SHI07249.1"/>
    </source>
</evidence>
<sequence length="86" mass="9468">MAASKEHMEQYLGDTPDEDLPDMSSDYWVKRIPKAKVSRGRPKALTPKVSTTLRLDPDVIEAFKADGPGWQSRMNAALRKAAGLGP</sequence>
<dbReference type="InterPro" id="IPR025528">
    <property type="entry name" value="BrnA_antitoxin"/>
</dbReference>
<organism evidence="1 2">
    <name type="scientific">Marivita hallyeonensis</name>
    <dbReference type="NCBI Taxonomy" id="996342"/>
    <lineage>
        <taxon>Bacteria</taxon>
        <taxon>Pseudomonadati</taxon>
        <taxon>Pseudomonadota</taxon>
        <taxon>Alphaproteobacteria</taxon>
        <taxon>Rhodobacterales</taxon>
        <taxon>Roseobacteraceae</taxon>
        <taxon>Marivita</taxon>
    </lineage>
</organism>
<dbReference type="OrthoDB" id="361944at2"/>
<keyword evidence="2" id="KW-1185">Reference proteome</keyword>
<proteinExistence type="predicted"/>
<reference evidence="1 2" key="1">
    <citation type="submission" date="2016-11" db="EMBL/GenBank/DDBJ databases">
        <authorList>
            <person name="Jaros S."/>
            <person name="Januszkiewicz K."/>
            <person name="Wedrychowicz H."/>
        </authorList>
    </citation>
    <scope>NUCLEOTIDE SEQUENCE [LARGE SCALE GENOMIC DNA]</scope>
    <source>
        <strain evidence="1 2">DSM 29431</strain>
    </source>
</reference>